<dbReference type="SMART" id="SM00382">
    <property type="entry name" value="AAA"/>
    <property type="match status" value="1"/>
</dbReference>
<dbReference type="GO" id="GO:0006813">
    <property type="term" value="P:potassium ion transport"/>
    <property type="evidence" value="ECO:0007669"/>
    <property type="project" value="UniProtKB-KW"/>
</dbReference>
<comment type="similarity">
    <text evidence="2">Belongs to the ABC transporter superfamily. ABCB family. Multidrug resistance exporter (TC 3.A.1.201) subfamily.</text>
</comment>
<evidence type="ECO:0000256" key="6">
    <source>
        <dbReference type="ARBA" id="ARBA00022741"/>
    </source>
</evidence>
<evidence type="ECO:0000256" key="1">
    <source>
        <dbReference type="ARBA" id="ARBA00004448"/>
    </source>
</evidence>
<dbReference type="Gene3D" id="1.20.1560.10">
    <property type="entry name" value="ABC transporter type 1, transmembrane domain"/>
    <property type="match status" value="1"/>
</dbReference>
<evidence type="ECO:0000256" key="13">
    <source>
        <dbReference type="ARBA" id="ARBA00023128"/>
    </source>
</evidence>
<comment type="subcellular location">
    <subcellularLocation>
        <location evidence="1">Mitochondrion inner membrane</location>
        <topology evidence="1">Multi-pass membrane protein</topology>
    </subcellularLocation>
</comment>
<dbReference type="CDD" id="cd18574">
    <property type="entry name" value="ABC_6TM_ABCB8_like"/>
    <property type="match status" value="1"/>
</dbReference>
<dbReference type="Gene3D" id="3.40.50.300">
    <property type="entry name" value="P-loop containing nucleotide triphosphate hydrolases"/>
    <property type="match status" value="1"/>
</dbReference>
<evidence type="ECO:0000256" key="10">
    <source>
        <dbReference type="ARBA" id="ARBA00022958"/>
    </source>
</evidence>
<accession>A0A2R4FX95</accession>
<dbReference type="Pfam" id="PF00664">
    <property type="entry name" value="ABC_membrane"/>
    <property type="match status" value="1"/>
</dbReference>
<evidence type="ECO:0000256" key="14">
    <source>
        <dbReference type="ARBA" id="ARBA00023136"/>
    </source>
</evidence>
<dbReference type="EMBL" id="MF034755">
    <property type="protein sequence ID" value="AVT42121.1"/>
    <property type="molecule type" value="mRNA"/>
</dbReference>
<dbReference type="CDD" id="cd03249">
    <property type="entry name" value="ABC_MTABC3_MDL1_MDL2"/>
    <property type="match status" value="1"/>
</dbReference>
<dbReference type="InterPro" id="IPR011527">
    <property type="entry name" value="ABC1_TM_dom"/>
</dbReference>
<feature type="transmembrane region" description="Helical" evidence="18">
    <location>
        <begin position="274"/>
        <end position="294"/>
    </location>
</feature>
<keyword evidence="4" id="KW-0633">Potassium transport</keyword>
<feature type="transmembrane region" description="Helical" evidence="18">
    <location>
        <begin position="56"/>
        <end position="79"/>
    </location>
</feature>
<evidence type="ECO:0000256" key="18">
    <source>
        <dbReference type="SAM" id="Phobius"/>
    </source>
</evidence>
<dbReference type="GO" id="GO:0005524">
    <property type="term" value="F:ATP binding"/>
    <property type="evidence" value="ECO:0007669"/>
    <property type="project" value="UniProtKB-KW"/>
</dbReference>
<proteinExistence type="evidence at transcript level"/>
<evidence type="ECO:0000313" key="21">
    <source>
        <dbReference type="EMBL" id="AVT42121.1"/>
    </source>
</evidence>
<keyword evidence="13" id="KW-0496">Mitochondrion</keyword>
<keyword evidence="3" id="KW-0813">Transport</keyword>
<evidence type="ECO:0000256" key="15">
    <source>
        <dbReference type="ARBA" id="ARBA00040439"/>
    </source>
</evidence>
<organism evidence="21">
    <name type="scientific">Lissorhoptrus oryzophilus</name>
    <name type="common">rice water weevil</name>
    <dbReference type="NCBI Taxonomy" id="308863"/>
    <lineage>
        <taxon>Eukaryota</taxon>
        <taxon>Metazoa</taxon>
        <taxon>Ecdysozoa</taxon>
        <taxon>Arthropoda</taxon>
        <taxon>Hexapoda</taxon>
        <taxon>Insecta</taxon>
        <taxon>Pterygota</taxon>
        <taxon>Neoptera</taxon>
        <taxon>Endopterygota</taxon>
        <taxon>Coleoptera</taxon>
        <taxon>Polyphaga</taxon>
        <taxon>Cucujiformia</taxon>
        <taxon>Erirhinidae</taxon>
        <taxon>Erirhininae</taxon>
        <taxon>Lissorhoptrus</taxon>
    </lineage>
</organism>
<dbReference type="AlphaFoldDB" id="A0A2R4FX95"/>
<dbReference type="Pfam" id="PF00005">
    <property type="entry name" value="ABC_tran"/>
    <property type="match status" value="1"/>
</dbReference>
<dbReference type="InterPro" id="IPR003593">
    <property type="entry name" value="AAA+_ATPase"/>
</dbReference>
<dbReference type="GO" id="GO:0090374">
    <property type="term" value="P:oligopeptide export from mitochondrion"/>
    <property type="evidence" value="ECO:0007669"/>
    <property type="project" value="TreeGrafter"/>
</dbReference>
<dbReference type="SUPFAM" id="SSF52540">
    <property type="entry name" value="P-loop containing nucleoside triphosphate hydrolases"/>
    <property type="match status" value="1"/>
</dbReference>
<dbReference type="InterPro" id="IPR027417">
    <property type="entry name" value="P-loop_NTPase"/>
</dbReference>
<evidence type="ECO:0000256" key="5">
    <source>
        <dbReference type="ARBA" id="ARBA00022692"/>
    </source>
</evidence>
<evidence type="ECO:0000256" key="17">
    <source>
        <dbReference type="ARBA" id="ARBA00042968"/>
    </source>
</evidence>
<feature type="transmembrane region" description="Helical" evidence="18">
    <location>
        <begin position="119"/>
        <end position="139"/>
    </location>
</feature>
<evidence type="ECO:0000256" key="12">
    <source>
        <dbReference type="ARBA" id="ARBA00023065"/>
    </source>
</evidence>
<keyword evidence="12" id="KW-0406">Ion transport</keyword>
<feature type="transmembrane region" description="Helical" evidence="18">
    <location>
        <begin position="173"/>
        <end position="197"/>
    </location>
</feature>
<dbReference type="InterPro" id="IPR039421">
    <property type="entry name" value="Type_1_exporter"/>
</dbReference>
<keyword evidence="8" id="KW-0067">ATP-binding</keyword>
<keyword evidence="5 18" id="KW-0812">Transmembrane</keyword>
<evidence type="ECO:0000256" key="11">
    <source>
        <dbReference type="ARBA" id="ARBA00022989"/>
    </source>
</evidence>
<keyword evidence="9" id="KW-0809">Transit peptide</keyword>
<dbReference type="FunFam" id="1.20.1560.10:FF:000016">
    <property type="entry name" value="ATP-binding cassette sub-family B member 8, mitochondrial"/>
    <property type="match status" value="1"/>
</dbReference>
<dbReference type="PROSITE" id="PS50929">
    <property type="entry name" value="ABC_TM1F"/>
    <property type="match status" value="1"/>
</dbReference>
<keyword evidence="10" id="KW-0630">Potassium</keyword>
<keyword evidence="14 18" id="KW-0472">Membrane</keyword>
<dbReference type="PROSITE" id="PS00211">
    <property type="entry name" value="ABC_TRANSPORTER_1"/>
    <property type="match status" value="1"/>
</dbReference>
<dbReference type="GO" id="GO:0016887">
    <property type="term" value="F:ATP hydrolysis activity"/>
    <property type="evidence" value="ECO:0007669"/>
    <property type="project" value="InterPro"/>
</dbReference>
<dbReference type="FunFam" id="3.40.50.300:FF:000403">
    <property type="entry name" value="ATP-binding cassette sub-family B member 8, mitochondrial"/>
    <property type="match status" value="1"/>
</dbReference>
<keyword evidence="7" id="KW-0999">Mitochondrion inner membrane</keyword>
<evidence type="ECO:0000256" key="8">
    <source>
        <dbReference type="ARBA" id="ARBA00022840"/>
    </source>
</evidence>
<name>A0A2R4FX95_9CUCU</name>
<dbReference type="SUPFAM" id="SSF90123">
    <property type="entry name" value="ABC transporter transmembrane region"/>
    <property type="match status" value="1"/>
</dbReference>
<feature type="transmembrane region" description="Helical" evidence="18">
    <location>
        <begin position="250"/>
        <end position="268"/>
    </location>
</feature>
<dbReference type="GO" id="GO:0005743">
    <property type="term" value="C:mitochondrial inner membrane"/>
    <property type="evidence" value="ECO:0007669"/>
    <property type="project" value="UniProtKB-SubCell"/>
</dbReference>
<evidence type="ECO:0000256" key="3">
    <source>
        <dbReference type="ARBA" id="ARBA00022448"/>
    </source>
</evidence>
<dbReference type="PROSITE" id="PS50893">
    <property type="entry name" value="ABC_TRANSPORTER_2"/>
    <property type="match status" value="1"/>
</dbReference>
<evidence type="ECO:0000259" key="20">
    <source>
        <dbReference type="PROSITE" id="PS50929"/>
    </source>
</evidence>
<evidence type="ECO:0000259" key="19">
    <source>
        <dbReference type="PROSITE" id="PS50893"/>
    </source>
</evidence>
<feature type="domain" description="ABC transmembrane type-1" evidence="20">
    <location>
        <begin position="123"/>
        <end position="415"/>
    </location>
</feature>
<dbReference type="InterPro" id="IPR036640">
    <property type="entry name" value="ABC1_TM_sf"/>
</dbReference>
<evidence type="ECO:0000256" key="16">
    <source>
        <dbReference type="ARBA" id="ARBA00041416"/>
    </source>
</evidence>
<dbReference type="GO" id="GO:0015421">
    <property type="term" value="F:ABC-type oligopeptide transporter activity"/>
    <property type="evidence" value="ECO:0007669"/>
    <property type="project" value="TreeGrafter"/>
</dbReference>
<evidence type="ECO:0000256" key="9">
    <source>
        <dbReference type="ARBA" id="ARBA00022946"/>
    </source>
</evidence>
<evidence type="ECO:0000256" key="7">
    <source>
        <dbReference type="ARBA" id="ARBA00022792"/>
    </source>
</evidence>
<dbReference type="PANTHER" id="PTHR43394">
    <property type="entry name" value="ATP-DEPENDENT PERMEASE MDL1, MITOCHONDRIAL"/>
    <property type="match status" value="1"/>
</dbReference>
<protein>
    <recommendedName>
        <fullName evidence="15">Mitochondrial potassium channel ATP-binding subunit</fullName>
    </recommendedName>
    <alternativeName>
        <fullName evidence="17">ATP-binding cassette sub-family B member 8, mitochondrial</fullName>
    </alternativeName>
    <alternativeName>
        <fullName evidence="16">Mitochondrial sulfonylurea-receptor</fullName>
    </alternativeName>
</protein>
<feature type="domain" description="ABC transporter" evidence="19">
    <location>
        <begin position="451"/>
        <end position="688"/>
    </location>
</feature>
<dbReference type="InterPro" id="IPR003439">
    <property type="entry name" value="ABC_transporter-like_ATP-bd"/>
</dbReference>
<dbReference type="InterPro" id="IPR017871">
    <property type="entry name" value="ABC_transporter-like_CS"/>
</dbReference>
<evidence type="ECO:0000256" key="2">
    <source>
        <dbReference type="ARBA" id="ARBA00007577"/>
    </source>
</evidence>
<evidence type="ECO:0000256" key="4">
    <source>
        <dbReference type="ARBA" id="ARBA00022538"/>
    </source>
</evidence>
<dbReference type="PANTHER" id="PTHR43394:SF17">
    <property type="entry name" value="MITOCHONDRIAL POTASSIUM CHANNEL ATP-BINDING SUBUNIT"/>
    <property type="match status" value="1"/>
</dbReference>
<keyword evidence="6" id="KW-0547">Nucleotide-binding</keyword>
<reference evidence="21" key="1">
    <citation type="submission" date="2017-05" db="EMBL/GenBank/DDBJ databases">
        <authorList>
            <person name="Song R."/>
            <person name="Chenine A.L."/>
            <person name="Ruprecht R.M."/>
        </authorList>
    </citation>
    <scope>NUCLEOTIDE SEQUENCE</scope>
</reference>
<keyword evidence="11 18" id="KW-1133">Transmembrane helix</keyword>
<sequence>MLWKLVGSECTSLFSRCNLHSSTISFKRQYLQVSKKFFFNRNPAVWKKFSTSPKTFYNSFTIPKISVFLLGGGVLNIYFSKRKVFCEAQQSRLVGYKRSNDKCLHFDWRKFWKYLKPNLLYFLGAVVGALIVAVLNIHIPLEMGNVINILAKFSSEQNNINSESCISQLKEPAFKLICMYLAQGFATFFYIVMLSNLGENIAFKMKSDLFSTVLYQDIAFFDQQRTGEAINRLTSDIQDFKSSFKQTISGGLRSITQIIGSVMSLFQISPQMTLITLACVPSVIGIGSLCGSLLRMISLKAQAQNEKTTAVADEAISNIRTVRAFAMEDVETEMYVQEAEKTKDLNESLGLGIGLFQAGTNIFLNGTVLMTLYMGGHLLSTNQLSAGEVMSFLMAAQTIQRSLAQMSLLFGSVIKGLAAGTRVFEYMNMEPSIRLKGGLSLPHDEIIKGNIEFKDVTFAYPTRKEQVILNDFNLSIPANKTVAIVGASGNGKSTIVALLERFYDVDKGEITIDGYNIKTLDPTWMRRNVLGLISQEPLLFGTTIMENIRYGKPGASDEEVKNAAEMANAHEFISTFPQGYGTLVGERGATLSGGQKQRIAIARALLKDPKVLLLDEATSALDAESEKIVQAALDKARRGRTVIVIAHRLSTVRNADIILVLNKGKIVEMGTHEQLQELKGYYWALTYQQHEEAPAA</sequence>